<evidence type="ECO:0000259" key="1">
    <source>
        <dbReference type="Pfam" id="PF14252"/>
    </source>
</evidence>
<proteinExistence type="predicted"/>
<dbReference type="Pfam" id="PF14252">
    <property type="entry name" value="DUF4347"/>
    <property type="match status" value="1"/>
</dbReference>
<organism evidence="2 3">
    <name type="scientific">Zarconia navalis LEGE 11467</name>
    <dbReference type="NCBI Taxonomy" id="1828826"/>
    <lineage>
        <taxon>Bacteria</taxon>
        <taxon>Bacillati</taxon>
        <taxon>Cyanobacteriota</taxon>
        <taxon>Cyanophyceae</taxon>
        <taxon>Oscillatoriophycideae</taxon>
        <taxon>Oscillatoriales</taxon>
        <taxon>Oscillatoriales incertae sedis</taxon>
        <taxon>Zarconia</taxon>
        <taxon>Zarconia navalis</taxon>
    </lineage>
</organism>
<sequence>MSEFQLLVLDSNHRTMASANTLVFIDAAVDCCPTLATEVMGDANAIAIDPTEDGITQITTALARYRNLEKLHIVSLGFPEGLYLGNGILTIETLHAYVHPLMDWTDSMKPSASIFLHGCNVIFGRLGMELVAKLSHLTGVSVAVA</sequence>
<keyword evidence="3" id="KW-1185">Reference proteome</keyword>
<evidence type="ECO:0000313" key="3">
    <source>
        <dbReference type="Proteomes" id="UP000621799"/>
    </source>
</evidence>
<dbReference type="RefSeq" id="WP_264321175.1">
    <property type="nucleotide sequence ID" value="NZ_JADEXN010000134.1"/>
</dbReference>
<feature type="domain" description="DUF4347" evidence="1">
    <location>
        <begin position="22"/>
        <end position="143"/>
    </location>
</feature>
<name>A0A928Z8R4_9CYAN</name>
<accession>A0A928Z8R4</accession>
<dbReference type="Proteomes" id="UP000621799">
    <property type="component" value="Unassembled WGS sequence"/>
</dbReference>
<gene>
    <name evidence="2" type="ORF">IQ235_09140</name>
</gene>
<dbReference type="AlphaFoldDB" id="A0A928Z8R4"/>
<comment type="caution">
    <text evidence="2">The sequence shown here is derived from an EMBL/GenBank/DDBJ whole genome shotgun (WGS) entry which is preliminary data.</text>
</comment>
<evidence type="ECO:0000313" key="2">
    <source>
        <dbReference type="EMBL" id="MBE9040943.1"/>
    </source>
</evidence>
<dbReference type="EMBL" id="JADEXN010000134">
    <property type="protein sequence ID" value="MBE9040943.1"/>
    <property type="molecule type" value="Genomic_DNA"/>
</dbReference>
<dbReference type="InterPro" id="IPR025592">
    <property type="entry name" value="DUF4347"/>
</dbReference>
<reference evidence="2" key="1">
    <citation type="submission" date="2020-10" db="EMBL/GenBank/DDBJ databases">
        <authorList>
            <person name="Castelo-Branco R."/>
            <person name="Eusebio N."/>
            <person name="Adriana R."/>
            <person name="Vieira A."/>
            <person name="Brugerolle De Fraissinette N."/>
            <person name="Rezende De Castro R."/>
            <person name="Schneider M.P."/>
            <person name="Vasconcelos V."/>
            <person name="Leao P.N."/>
        </authorList>
    </citation>
    <scope>NUCLEOTIDE SEQUENCE</scope>
    <source>
        <strain evidence="2">LEGE 11467</strain>
    </source>
</reference>
<protein>
    <submittedName>
        <fullName evidence="2">DUF4347 domain-containing protein</fullName>
    </submittedName>
</protein>